<evidence type="ECO:0000313" key="3">
    <source>
        <dbReference type="Proteomes" id="UP001500620"/>
    </source>
</evidence>
<keyword evidence="3" id="KW-1185">Reference proteome</keyword>
<evidence type="ECO:0000256" key="1">
    <source>
        <dbReference type="SAM" id="MobiDB-lite"/>
    </source>
</evidence>
<protein>
    <submittedName>
        <fullName evidence="2">Uncharacterized protein</fullName>
    </submittedName>
</protein>
<dbReference type="EMBL" id="BAABAT010000077">
    <property type="protein sequence ID" value="GAA4263698.1"/>
    <property type="molecule type" value="Genomic_DNA"/>
</dbReference>
<feature type="region of interest" description="Disordered" evidence="1">
    <location>
        <begin position="29"/>
        <end position="61"/>
    </location>
</feature>
<reference evidence="3" key="1">
    <citation type="journal article" date="2019" name="Int. J. Syst. Evol. Microbiol.">
        <title>The Global Catalogue of Microorganisms (GCM) 10K type strain sequencing project: providing services to taxonomists for standard genome sequencing and annotation.</title>
        <authorList>
            <consortium name="The Broad Institute Genomics Platform"/>
            <consortium name="The Broad Institute Genome Sequencing Center for Infectious Disease"/>
            <person name="Wu L."/>
            <person name="Ma J."/>
        </authorList>
    </citation>
    <scope>NUCLEOTIDE SEQUENCE [LARGE SCALE GENOMIC DNA]</scope>
    <source>
        <strain evidence="3">JCM 17441</strain>
    </source>
</reference>
<organism evidence="2 3">
    <name type="scientific">Dactylosporangium darangshiense</name>
    <dbReference type="NCBI Taxonomy" id="579108"/>
    <lineage>
        <taxon>Bacteria</taxon>
        <taxon>Bacillati</taxon>
        <taxon>Actinomycetota</taxon>
        <taxon>Actinomycetes</taxon>
        <taxon>Micromonosporales</taxon>
        <taxon>Micromonosporaceae</taxon>
        <taxon>Dactylosporangium</taxon>
    </lineage>
</organism>
<sequence>MGREEHVDDLAVLVDGAVRLSPDTVDLHQRLVDEPPPPDVDGRTLAAPAEARQGLERRGRPDTARWQDYIWPWARSCLPWLARSAEAGRRCAAVLNADSRSFGDEPA</sequence>
<comment type="caution">
    <text evidence="2">The sequence shown here is derived from an EMBL/GenBank/DDBJ whole genome shotgun (WGS) entry which is preliminary data.</text>
</comment>
<evidence type="ECO:0000313" key="2">
    <source>
        <dbReference type="EMBL" id="GAA4263698.1"/>
    </source>
</evidence>
<name>A0ABP8DV44_9ACTN</name>
<accession>A0ABP8DV44</accession>
<dbReference type="Proteomes" id="UP001500620">
    <property type="component" value="Unassembled WGS sequence"/>
</dbReference>
<dbReference type="RefSeq" id="WP_345143534.1">
    <property type="nucleotide sequence ID" value="NZ_BAABAT010000077.1"/>
</dbReference>
<gene>
    <name evidence="2" type="ORF">GCM10022255_110600</name>
</gene>
<proteinExistence type="predicted"/>